<gene>
    <name evidence="2" type="ORF">HZH68_008816</name>
</gene>
<evidence type="ECO:0000256" key="1">
    <source>
        <dbReference type="SAM" id="MobiDB-lite"/>
    </source>
</evidence>
<name>A0A834N7D4_VESGE</name>
<proteinExistence type="predicted"/>
<dbReference type="AlphaFoldDB" id="A0A834N7D4"/>
<organism evidence="2 3">
    <name type="scientific">Vespula germanica</name>
    <name type="common">German yellow jacket</name>
    <name type="synonym">Paravespula germanica</name>
    <dbReference type="NCBI Taxonomy" id="30212"/>
    <lineage>
        <taxon>Eukaryota</taxon>
        <taxon>Metazoa</taxon>
        <taxon>Ecdysozoa</taxon>
        <taxon>Arthropoda</taxon>
        <taxon>Hexapoda</taxon>
        <taxon>Insecta</taxon>
        <taxon>Pterygota</taxon>
        <taxon>Neoptera</taxon>
        <taxon>Endopterygota</taxon>
        <taxon>Hymenoptera</taxon>
        <taxon>Apocrita</taxon>
        <taxon>Aculeata</taxon>
        <taxon>Vespoidea</taxon>
        <taxon>Vespidae</taxon>
        <taxon>Vespinae</taxon>
        <taxon>Vespula</taxon>
    </lineage>
</organism>
<sequence>MSKKKRREKEVEEEEEEEEEEEMEEEKVEERDGGGTFLCAINEADERSKAEANRSDSISRSSSKKGSASERI</sequence>
<dbReference type="EMBL" id="JACSDZ010000008">
    <property type="protein sequence ID" value="KAF7397594.1"/>
    <property type="molecule type" value="Genomic_DNA"/>
</dbReference>
<feature type="compositionally biased region" description="Basic and acidic residues" evidence="1">
    <location>
        <begin position="44"/>
        <end position="54"/>
    </location>
</feature>
<comment type="caution">
    <text evidence="2">The sequence shown here is derived from an EMBL/GenBank/DDBJ whole genome shotgun (WGS) entry which is preliminary data.</text>
</comment>
<accession>A0A834N7D4</accession>
<evidence type="ECO:0000313" key="2">
    <source>
        <dbReference type="EMBL" id="KAF7397594.1"/>
    </source>
</evidence>
<reference evidence="2" key="1">
    <citation type="journal article" date="2020" name="G3 (Bethesda)">
        <title>High-Quality Assemblies for Three Invasive Social Wasps from the &lt;i&gt;Vespula&lt;/i&gt; Genus.</title>
        <authorList>
            <person name="Harrop T.W.R."/>
            <person name="Guhlin J."/>
            <person name="McLaughlin G.M."/>
            <person name="Permina E."/>
            <person name="Stockwell P."/>
            <person name="Gilligan J."/>
            <person name="Le Lec M.F."/>
            <person name="Gruber M.A.M."/>
            <person name="Quinn O."/>
            <person name="Lovegrove M."/>
            <person name="Duncan E.J."/>
            <person name="Remnant E.J."/>
            <person name="Van Eeckhoven J."/>
            <person name="Graham B."/>
            <person name="Knapp R.A."/>
            <person name="Langford K.W."/>
            <person name="Kronenberg Z."/>
            <person name="Press M.O."/>
            <person name="Eacker S.M."/>
            <person name="Wilson-Rankin E.E."/>
            <person name="Purcell J."/>
            <person name="Lester P.J."/>
            <person name="Dearden P.K."/>
        </authorList>
    </citation>
    <scope>NUCLEOTIDE SEQUENCE</scope>
    <source>
        <strain evidence="2">Linc-1</strain>
    </source>
</reference>
<keyword evidence="3" id="KW-1185">Reference proteome</keyword>
<feature type="region of interest" description="Disordered" evidence="1">
    <location>
        <begin position="1"/>
        <end position="72"/>
    </location>
</feature>
<feature type="compositionally biased region" description="Acidic residues" evidence="1">
    <location>
        <begin position="11"/>
        <end position="27"/>
    </location>
</feature>
<evidence type="ECO:0000313" key="3">
    <source>
        <dbReference type="Proteomes" id="UP000617340"/>
    </source>
</evidence>
<dbReference type="Proteomes" id="UP000617340">
    <property type="component" value="Unassembled WGS sequence"/>
</dbReference>
<protein>
    <submittedName>
        <fullName evidence="2">Uncharacterized protein</fullName>
    </submittedName>
</protein>
<feature type="compositionally biased region" description="Low complexity" evidence="1">
    <location>
        <begin position="55"/>
        <end position="66"/>
    </location>
</feature>